<evidence type="ECO:0000313" key="3">
    <source>
        <dbReference type="EMBL" id="KAB0796470.1"/>
    </source>
</evidence>
<dbReference type="OrthoDB" id="619536at2759"/>
<name>A0A5N4AGI3_PHOPY</name>
<dbReference type="GO" id="GO:0008374">
    <property type="term" value="F:O-acyltransferase activity"/>
    <property type="evidence" value="ECO:0007669"/>
    <property type="project" value="InterPro"/>
</dbReference>
<keyword evidence="1" id="KW-0472">Membrane</keyword>
<dbReference type="Pfam" id="PF06974">
    <property type="entry name" value="WS_DGAT_C"/>
    <property type="match status" value="1"/>
</dbReference>
<feature type="transmembrane region" description="Helical" evidence="1">
    <location>
        <begin position="5"/>
        <end position="25"/>
    </location>
</feature>
<keyword evidence="1" id="KW-0812">Transmembrane</keyword>
<dbReference type="InterPro" id="IPR045034">
    <property type="entry name" value="O-acyltransferase_WSD1-like"/>
</dbReference>
<keyword evidence="4" id="KW-1185">Reference proteome</keyword>
<accession>A0A5N4AGI3</accession>
<comment type="caution">
    <text evidence="3">The sequence shown here is derived from an EMBL/GenBank/DDBJ whole genome shotgun (WGS) entry which is preliminary data.</text>
</comment>
<dbReference type="InterPro" id="IPR009721">
    <property type="entry name" value="O-acyltransferase_WSD1_C"/>
</dbReference>
<dbReference type="GO" id="GO:0005886">
    <property type="term" value="C:plasma membrane"/>
    <property type="evidence" value="ECO:0007669"/>
    <property type="project" value="TreeGrafter"/>
</dbReference>
<dbReference type="PANTHER" id="PTHR31650:SF1">
    <property type="entry name" value="WAX ESTER SYNTHASE_DIACYLGLYCEROL ACYLTRANSFERASE 4-RELATED"/>
    <property type="match status" value="1"/>
</dbReference>
<dbReference type="AlphaFoldDB" id="A0A5N4AGI3"/>
<protein>
    <recommendedName>
        <fullName evidence="2">O-acyltransferase WSD1 C-terminal domain-containing protein</fullName>
    </recommendedName>
</protein>
<feature type="domain" description="O-acyltransferase WSD1 C-terminal" evidence="2">
    <location>
        <begin position="390"/>
        <end position="522"/>
    </location>
</feature>
<proteinExistence type="predicted"/>
<evidence type="ECO:0000313" key="4">
    <source>
        <dbReference type="Proteomes" id="UP000327044"/>
    </source>
</evidence>
<dbReference type="PANTHER" id="PTHR31650">
    <property type="entry name" value="O-ACYLTRANSFERASE (WSD1-LIKE) FAMILY PROTEIN"/>
    <property type="match status" value="1"/>
</dbReference>
<sequence length="550" mass="62542">MEEEWCDCVVALLIVLLTMLILNVVQIKAETGSVWRAIQFAILFPAIMVIVTTMLLMYPFLIIYRAFLSIKLRVMFGKKFYGLLHGLDAPLSHPIKKYGMIGGLIIVEIDTSVTQKSAWDCVREFVDEKVLTNEHLAKLRTSVSWYGGYPFLENIDVKSNAFVRKLPTVEGILDDATLMKLLGQCHYMPFSGPLMWDVMVGTQPLLRKQSSNPYLKQYPIMIRVHHGLADAVTIMQLVAGVFGDKFRASPVKRVGKLPEAEDYIIARLFQLLGQIACVMVYFPSVLYLCTLVKTDFNELHLRGMGDDENIAVEFDDNGTYLQKVKKIRNYTGATVPEIISTAYNESLKEHFLKYKKRREDHFTFLFPVGHNYEEMENVQSIDAKDLKLSNRFAILTLAMPFSIESDTDFDPRTPLYSRLSIMRRKTNALKKSVEFHVSMIIYHLIAPVFPSVCLYFFSYLTNITSIISLIPGLPRGSYCNGALLVTDSAFWIPHLLSIDISLGSFVYDDRLIVSLNCDGSCMSREMAQEIVQNVYKNIDLLEEELGSITP</sequence>
<keyword evidence="1" id="KW-1133">Transmembrane helix</keyword>
<gene>
    <name evidence="3" type="ORF">PPYR_10531</name>
</gene>
<dbReference type="GO" id="GO:0019432">
    <property type="term" value="P:triglyceride biosynthetic process"/>
    <property type="evidence" value="ECO:0007669"/>
    <property type="project" value="TreeGrafter"/>
</dbReference>
<organism evidence="3 4">
    <name type="scientific">Photinus pyralis</name>
    <name type="common">Common eastern firefly</name>
    <name type="synonym">Lampyris pyralis</name>
    <dbReference type="NCBI Taxonomy" id="7054"/>
    <lineage>
        <taxon>Eukaryota</taxon>
        <taxon>Metazoa</taxon>
        <taxon>Ecdysozoa</taxon>
        <taxon>Arthropoda</taxon>
        <taxon>Hexapoda</taxon>
        <taxon>Insecta</taxon>
        <taxon>Pterygota</taxon>
        <taxon>Neoptera</taxon>
        <taxon>Endopterygota</taxon>
        <taxon>Coleoptera</taxon>
        <taxon>Polyphaga</taxon>
        <taxon>Elateriformia</taxon>
        <taxon>Elateroidea</taxon>
        <taxon>Lampyridae</taxon>
        <taxon>Lampyrinae</taxon>
        <taxon>Photinus</taxon>
    </lineage>
</organism>
<dbReference type="EMBL" id="VVIM01000007">
    <property type="protein sequence ID" value="KAB0796470.1"/>
    <property type="molecule type" value="Genomic_DNA"/>
</dbReference>
<feature type="transmembrane region" description="Helical" evidence="1">
    <location>
        <begin position="37"/>
        <end position="64"/>
    </location>
</feature>
<evidence type="ECO:0000259" key="2">
    <source>
        <dbReference type="Pfam" id="PF06974"/>
    </source>
</evidence>
<reference evidence="3 4" key="1">
    <citation type="journal article" date="2018" name="Elife">
        <title>Firefly genomes illuminate parallel origins of bioluminescence in beetles.</title>
        <authorList>
            <person name="Fallon T.R."/>
            <person name="Lower S.E."/>
            <person name="Chang C.H."/>
            <person name="Bessho-Uehara M."/>
            <person name="Martin G.J."/>
            <person name="Bewick A.J."/>
            <person name="Behringer M."/>
            <person name="Debat H.J."/>
            <person name="Wong I."/>
            <person name="Day J.C."/>
            <person name="Suvorov A."/>
            <person name="Silva C.J."/>
            <person name="Stanger-Hall K.F."/>
            <person name="Hall D.W."/>
            <person name="Schmitz R.J."/>
            <person name="Nelson D.R."/>
            <person name="Lewis S.M."/>
            <person name="Shigenobu S."/>
            <person name="Bybee S.M."/>
            <person name="Larracuente A.M."/>
            <person name="Oba Y."/>
            <person name="Weng J.K."/>
        </authorList>
    </citation>
    <scope>NUCLEOTIDE SEQUENCE [LARGE SCALE GENOMIC DNA]</scope>
    <source>
        <strain evidence="3">1611_PpyrPB1</strain>
        <tissue evidence="3">Whole body</tissue>
    </source>
</reference>
<evidence type="ECO:0000256" key="1">
    <source>
        <dbReference type="SAM" id="Phobius"/>
    </source>
</evidence>
<dbReference type="InParanoid" id="A0A5N4AGI3"/>
<dbReference type="Proteomes" id="UP000327044">
    <property type="component" value="Unassembled WGS sequence"/>
</dbReference>